<keyword evidence="13" id="KW-1185">Reference proteome</keyword>
<dbReference type="Pfam" id="PF00001">
    <property type="entry name" value="7tm_1"/>
    <property type="match status" value="1"/>
</dbReference>
<evidence type="ECO:0000256" key="2">
    <source>
        <dbReference type="ARBA" id="ARBA00022475"/>
    </source>
</evidence>
<keyword evidence="3 9" id="KW-0812">Transmembrane</keyword>
<dbReference type="PROSITE" id="PS50262">
    <property type="entry name" value="G_PROTEIN_RECEP_F1_2"/>
    <property type="match status" value="1"/>
</dbReference>
<comment type="subcellular location">
    <subcellularLocation>
        <location evidence="1">Cell membrane</location>
        <topology evidence="1">Multi-pass membrane protein</topology>
    </subcellularLocation>
</comment>
<name>A0A814P5D0_ADIRI</name>
<evidence type="ECO:0000313" key="11">
    <source>
        <dbReference type="EMBL" id="CAF0740538.1"/>
    </source>
</evidence>
<dbReference type="EMBL" id="CAJNOR010001219">
    <property type="protein sequence ID" value="CAF1100136.1"/>
    <property type="molecule type" value="Genomic_DNA"/>
</dbReference>
<keyword evidence="4 9" id="KW-1133">Transmembrane helix</keyword>
<organism evidence="12 13">
    <name type="scientific">Adineta ricciae</name>
    <name type="common">Rotifer</name>
    <dbReference type="NCBI Taxonomy" id="249248"/>
    <lineage>
        <taxon>Eukaryota</taxon>
        <taxon>Metazoa</taxon>
        <taxon>Spiralia</taxon>
        <taxon>Gnathifera</taxon>
        <taxon>Rotifera</taxon>
        <taxon>Eurotatoria</taxon>
        <taxon>Bdelloidea</taxon>
        <taxon>Adinetida</taxon>
        <taxon>Adinetidae</taxon>
        <taxon>Adineta</taxon>
    </lineage>
</organism>
<reference evidence="12" key="1">
    <citation type="submission" date="2021-02" db="EMBL/GenBank/DDBJ databases">
        <authorList>
            <person name="Nowell W R."/>
        </authorList>
    </citation>
    <scope>NUCLEOTIDE SEQUENCE</scope>
</reference>
<dbReference type="GO" id="GO:0004930">
    <property type="term" value="F:G protein-coupled receptor activity"/>
    <property type="evidence" value="ECO:0007669"/>
    <property type="project" value="UniProtKB-KW"/>
</dbReference>
<evidence type="ECO:0000259" key="10">
    <source>
        <dbReference type="PROSITE" id="PS50262"/>
    </source>
</evidence>
<evidence type="ECO:0000256" key="3">
    <source>
        <dbReference type="ARBA" id="ARBA00022692"/>
    </source>
</evidence>
<dbReference type="Proteomes" id="UP000663828">
    <property type="component" value="Unassembled WGS sequence"/>
</dbReference>
<protein>
    <recommendedName>
        <fullName evidence="10">G-protein coupled receptors family 1 profile domain-containing protein</fullName>
    </recommendedName>
</protein>
<dbReference type="Gene3D" id="1.20.1070.10">
    <property type="entry name" value="Rhodopsin 7-helix transmembrane proteins"/>
    <property type="match status" value="1"/>
</dbReference>
<proteinExistence type="predicted"/>
<feature type="transmembrane region" description="Helical" evidence="9">
    <location>
        <begin position="118"/>
        <end position="140"/>
    </location>
</feature>
<gene>
    <name evidence="11" type="ORF">EDS130_LOCUS1701</name>
    <name evidence="12" type="ORF">XAT740_LOCUS18306</name>
</gene>
<dbReference type="PANTHER" id="PTHR24228:SF59">
    <property type="entry name" value="NEUROPEPTIDE RECEPTOR 15"/>
    <property type="match status" value="1"/>
</dbReference>
<sequence>MYDFETISSMLMIICSIFGILFAFIFILIVLIHRQCQTLTIFLVLNSTLAGLLANVACISQAIYQLLGVGNDRLCAVRGLLLQAGTGVLYHTLCVQAFYRLFVTVYSTRRYLQTKQFIGLIVLIQWIFSATFGLPILFTGRITYQAGSRICQVSLEDVSFVYFSLVIFFLPLIIIIIIYFQIVQYMKRTPFSTGNRLNTSVNDIRRQSELRLIRRILTLVIILFLLGFPYSLFYLLIHLHIISPWAYMARVSYLFITFGQSASMLINLITTDDVRNCLIDVIRKCSTRENRVQRVNT</sequence>
<evidence type="ECO:0000313" key="12">
    <source>
        <dbReference type="EMBL" id="CAF1100136.1"/>
    </source>
</evidence>
<evidence type="ECO:0000256" key="1">
    <source>
        <dbReference type="ARBA" id="ARBA00004651"/>
    </source>
</evidence>
<comment type="caution">
    <text evidence="12">The sequence shown here is derived from an EMBL/GenBank/DDBJ whole genome shotgun (WGS) entry which is preliminary data.</text>
</comment>
<keyword evidence="8" id="KW-0807">Transducer</keyword>
<dbReference type="SUPFAM" id="SSF81321">
    <property type="entry name" value="Family A G protein-coupled receptor-like"/>
    <property type="match status" value="1"/>
</dbReference>
<accession>A0A814P5D0</accession>
<evidence type="ECO:0000256" key="4">
    <source>
        <dbReference type="ARBA" id="ARBA00022989"/>
    </source>
</evidence>
<evidence type="ECO:0000256" key="6">
    <source>
        <dbReference type="ARBA" id="ARBA00023136"/>
    </source>
</evidence>
<feature type="transmembrane region" description="Helical" evidence="9">
    <location>
        <begin position="216"/>
        <end position="241"/>
    </location>
</feature>
<dbReference type="PRINTS" id="PR00237">
    <property type="entry name" value="GPCRRHODOPSN"/>
</dbReference>
<dbReference type="Proteomes" id="UP000663852">
    <property type="component" value="Unassembled WGS sequence"/>
</dbReference>
<keyword evidence="6 9" id="KW-0472">Membrane</keyword>
<dbReference type="GO" id="GO:0005886">
    <property type="term" value="C:plasma membrane"/>
    <property type="evidence" value="ECO:0007669"/>
    <property type="project" value="UniProtKB-SubCell"/>
</dbReference>
<dbReference type="AlphaFoldDB" id="A0A814P5D0"/>
<dbReference type="CDD" id="cd00637">
    <property type="entry name" value="7tm_classA_rhodopsin-like"/>
    <property type="match status" value="1"/>
</dbReference>
<keyword evidence="5" id="KW-0297">G-protein coupled receptor</keyword>
<feature type="transmembrane region" description="Helical" evidence="9">
    <location>
        <begin position="247"/>
        <end position="269"/>
    </location>
</feature>
<keyword evidence="7" id="KW-0675">Receptor</keyword>
<feature type="transmembrane region" description="Helical" evidence="9">
    <location>
        <begin position="6"/>
        <end position="32"/>
    </location>
</feature>
<evidence type="ECO:0000256" key="5">
    <source>
        <dbReference type="ARBA" id="ARBA00023040"/>
    </source>
</evidence>
<keyword evidence="2" id="KW-1003">Cell membrane</keyword>
<feature type="transmembrane region" description="Helical" evidence="9">
    <location>
        <begin position="88"/>
        <end position="106"/>
    </location>
</feature>
<dbReference type="InterPro" id="IPR017452">
    <property type="entry name" value="GPCR_Rhodpsn_7TM"/>
</dbReference>
<evidence type="ECO:0000256" key="8">
    <source>
        <dbReference type="ARBA" id="ARBA00023224"/>
    </source>
</evidence>
<dbReference type="PANTHER" id="PTHR24228">
    <property type="entry name" value="B2 BRADYKININ RECEPTOR/ANGIOTENSIN II RECEPTOR"/>
    <property type="match status" value="1"/>
</dbReference>
<feature type="transmembrane region" description="Helical" evidence="9">
    <location>
        <begin position="160"/>
        <end position="180"/>
    </location>
</feature>
<dbReference type="EMBL" id="CAJNOJ010000004">
    <property type="protein sequence ID" value="CAF0740538.1"/>
    <property type="molecule type" value="Genomic_DNA"/>
</dbReference>
<feature type="transmembrane region" description="Helical" evidence="9">
    <location>
        <begin position="39"/>
        <end position="64"/>
    </location>
</feature>
<dbReference type="OrthoDB" id="10055873at2759"/>
<evidence type="ECO:0000313" key="13">
    <source>
        <dbReference type="Proteomes" id="UP000663828"/>
    </source>
</evidence>
<feature type="domain" description="G-protein coupled receptors family 1 profile" evidence="10">
    <location>
        <begin position="22"/>
        <end position="267"/>
    </location>
</feature>
<dbReference type="InterPro" id="IPR000276">
    <property type="entry name" value="GPCR_Rhodpsn"/>
</dbReference>
<evidence type="ECO:0000256" key="9">
    <source>
        <dbReference type="SAM" id="Phobius"/>
    </source>
</evidence>
<evidence type="ECO:0000256" key="7">
    <source>
        <dbReference type="ARBA" id="ARBA00023170"/>
    </source>
</evidence>